<feature type="transmembrane region" description="Helical" evidence="2">
    <location>
        <begin position="60"/>
        <end position="77"/>
    </location>
</feature>
<keyword evidence="2" id="KW-0812">Transmembrane</keyword>
<feature type="transmembrane region" description="Helical" evidence="2">
    <location>
        <begin position="271"/>
        <end position="290"/>
    </location>
</feature>
<dbReference type="RefSeq" id="WP_170110866.1">
    <property type="nucleotide sequence ID" value="NZ_PVUE01000001.1"/>
</dbReference>
<accession>A0A2T1A5M0</accession>
<evidence type="ECO:0000313" key="5">
    <source>
        <dbReference type="Proteomes" id="UP000237752"/>
    </source>
</evidence>
<feature type="transmembrane region" description="Helical" evidence="2">
    <location>
        <begin position="216"/>
        <end position="234"/>
    </location>
</feature>
<evidence type="ECO:0000256" key="1">
    <source>
        <dbReference type="SAM" id="MobiDB-lite"/>
    </source>
</evidence>
<dbReference type="PANTHER" id="PTHR23028">
    <property type="entry name" value="ACETYLTRANSFERASE"/>
    <property type="match status" value="1"/>
</dbReference>
<feature type="transmembrane region" description="Helical" evidence="2">
    <location>
        <begin position="137"/>
        <end position="156"/>
    </location>
</feature>
<protein>
    <submittedName>
        <fullName evidence="4">Peptidoglycan/LPS O-acetylase OafA/YrhL</fullName>
    </submittedName>
</protein>
<gene>
    <name evidence="4" type="ORF">CLV47_10127</name>
</gene>
<feature type="transmembrane region" description="Helical" evidence="2">
    <location>
        <begin position="335"/>
        <end position="357"/>
    </location>
</feature>
<feature type="transmembrane region" description="Helical" evidence="2">
    <location>
        <begin position="246"/>
        <end position="264"/>
    </location>
</feature>
<dbReference type="InterPro" id="IPR050879">
    <property type="entry name" value="Acyltransferase_3"/>
</dbReference>
<proteinExistence type="predicted"/>
<feature type="transmembrane region" description="Helical" evidence="2">
    <location>
        <begin position="302"/>
        <end position="323"/>
    </location>
</feature>
<dbReference type="EMBL" id="PVUE01000001">
    <property type="protein sequence ID" value="PRZ43903.1"/>
    <property type="molecule type" value="Genomic_DNA"/>
</dbReference>
<dbReference type="InterPro" id="IPR002656">
    <property type="entry name" value="Acyl_transf_3_dom"/>
</dbReference>
<feature type="transmembrane region" description="Helical" evidence="2">
    <location>
        <begin position="97"/>
        <end position="116"/>
    </location>
</feature>
<feature type="transmembrane region" description="Helical" evidence="2">
    <location>
        <begin position="189"/>
        <end position="209"/>
    </location>
</feature>
<dbReference type="AlphaFoldDB" id="A0A2T1A5M0"/>
<feature type="region of interest" description="Disordered" evidence="1">
    <location>
        <begin position="1"/>
        <end position="52"/>
    </location>
</feature>
<keyword evidence="5" id="KW-1185">Reference proteome</keyword>
<keyword evidence="2" id="KW-1133">Transmembrane helix</keyword>
<feature type="compositionally biased region" description="Polar residues" evidence="1">
    <location>
        <begin position="24"/>
        <end position="49"/>
    </location>
</feature>
<evidence type="ECO:0000259" key="3">
    <source>
        <dbReference type="Pfam" id="PF01757"/>
    </source>
</evidence>
<organism evidence="4 5">
    <name type="scientific">Antricoccus suffuscus</name>
    <dbReference type="NCBI Taxonomy" id="1629062"/>
    <lineage>
        <taxon>Bacteria</taxon>
        <taxon>Bacillati</taxon>
        <taxon>Actinomycetota</taxon>
        <taxon>Actinomycetes</taxon>
        <taxon>Geodermatophilales</taxon>
        <taxon>Antricoccaceae</taxon>
        <taxon>Antricoccus</taxon>
    </lineage>
</organism>
<dbReference type="Proteomes" id="UP000237752">
    <property type="component" value="Unassembled WGS sequence"/>
</dbReference>
<sequence length="414" mass="45963">MTLAPTRGDRDTVAGASATHVDTDQSTLTKDQSTLDKGQSPGTNQSTPAKQKPRLHSLDLLRFIAALAVVLYHYTYAGHRFGSQDVDYPGWWNAVSRYGYLGVELFFLISGFVVFMSAWGRRPTTFAISRVTRLYPAYWLGILLTSAVVVMFGQGASDTLDPSHITWGRFATNLTMGQAYAKVEPIDGVYWTLACEVAFYLLVLALTYVGITRRSALAFMWGWLALSIVARVAHPRGDLGFWVDRILIPDWSYFFIAGMAFFLWRKFGRSANLAAVIVVSYVCAVFAEIRQAHFVTSITGSPVSPVVASLIVAIAFVLIWLIADGRLTKLSHPSFGTLGALTYPLYLLHAVIGYIIFNALDDVLNRWLLLGLVLGLMLASAWLITTYVERPLHPRLRDVLTKADVLVRRRLGSK</sequence>
<feature type="domain" description="Acyltransferase 3" evidence="3">
    <location>
        <begin position="56"/>
        <end position="385"/>
    </location>
</feature>
<dbReference type="Pfam" id="PF01757">
    <property type="entry name" value="Acyl_transf_3"/>
    <property type="match status" value="1"/>
</dbReference>
<keyword evidence="2" id="KW-0472">Membrane</keyword>
<evidence type="ECO:0000313" key="4">
    <source>
        <dbReference type="EMBL" id="PRZ43903.1"/>
    </source>
</evidence>
<dbReference type="GO" id="GO:0016020">
    <property type="term" value="C:membrane"/>
    <property type="evidence" value="ECO:0007669"/>
    <property type="project" value="TreeGrafter"/>
</dbReference>
<dbReference type="GO" id="GO:0016747">
    <property type="term" value="F:acyltransferase activity, transferring groups other than amino-acyl groups"/>
    <property type="evidence" value="ECO:0007669"/>
    <property type="project" value="InterPro"/>
</dbReference>
<comment type="caution">
    <text evidence="4">The sequence shown here is derived from an EMBL/GenBank/DDBJ whole genome shotgun (WGS) entry which is preliminary data.</text>
</comment>
<reference evidence="4 5" key="1">
    <citation type="submission" date="2018-03" db="EMBL/GenBank/DDBJ databases">
        <title>Genomic Encyclopedia of Archaeal and Bacterial Type Strains, Phase II (KMG-II): from individual species to whole genera.</title>
        <authorList>
            <person name="Goeker M."/>
        </authorList>
    </citation>
    <scope>NUCLEOTIDE SEQUENCE [LARGE SCALE GENOMIC DNA]</scope>
    <source>
        <strain evidence="4 5">DSM 100065</strain>
    </source>
</reference>
<dbReference type="PANTHER" id="PTHR23028:SF53">
    <property type="entry name" value="ACYL_TRANSF_3 DOMAIN-CONTAINING PROTEIN"/>
    <property type="match status" value="1"/>
</dbReference>
<evidence type="ECO:0000256" key="2">
    <source>
        <dbReference type="SAM" id="Phobius"/>
    </source>
</evidence>
<feature type="transmembrane region" description="Helical" evidence="2">
    <location>
        <begin position="369"/>
        <end position="388"/>
    </location>
</feature>
<name>A0A2T1A5M0_9ACTN</name>
<dbReference type="GO" id="GO:0009103">
    <property type="term" value="P:lipopolysaccharide biosynthetic process"/>
    <property type="evidence" value="ECO:0007669"/>
    <property type="project" value="TreeGrafter"/>
</dbReference>